<evidence type="ECO:0000256" key="1">
    <source>
        <dbReference type="ARBA" id="ARBA00022884"/>
    </source>
</evidence>
<dbReference type="PANTHER" id="PTHR47640">
    <property type="entry name" value="TRNA SELENOCYSTEINE 1-ASSOCIATED PROTEIN 1-RELATED-RELATED"/>
    <property type="match status" value="1"/>
</dbReference>
<evidence type="ECO:0000256" key="3">
    <source>
        <dbReference type="SAM" id="MobiDB-lite"/>
    </source>
</evidence>
<reference evidence="5 6" key="1">
    <citation type="submission" date="2019-10" db="EMBL/GenBank/DDBJ databases">
        <authorList>
            <person name="Palmer J.M."/>
        </authorList>
    </citation>
    <scope>NUCLEOTIDE SEQUENCE [LARGE SCALE GENOMIC DNA]</scope>
    <source>
        <strain evidence="5 6">TWF696</strain>
    </source>
</reference>
<dbReference type="InterPro" id="IPR000504">
    <property type="entry name" value="RRM_dom"/>
</dbReference>
<keyword evidence="1 2" id="KW-0694">RNA-binding</keyword>
<feature type="region of interest" description="Disordered" evidence="3">
    <location>
        <begin position="387"/>
        <end position="433"/>
    </location>
</feature>
<dbReference type="PROSITE" id="PS50102">
    <property type="entry name" value="RRM"/>
    <property type="match status" value="1"/>
</dbReference>
<feature type="compositionally biased region" description="Polar residues" evidence="3">
    <location>
        <begin position="171"/>
        <end position="185"/>
    </location>
</feature>
<dbReference type="Pfam" id="PF00076">
    <property type="entry name" value="RRM_1"/>
    <property type="match status" value="1"/>
</dbReference>
<dbReference type="Proteomes" id="UP001375240">
    <property type="component" value="Unassembled WGS sequence"/>
</dbReference>
<organism evidence="5 6">
    <name type="scientific">Orbilia brochopaga</name>
    <dbReference type="NCBI Taxonomy" id="3140254"/>
    <lineage>
        <taxon>Eukaryota</taxon>
        <taxon>Fungi</taxon>
        <taxon>Dikarya</taxon>
        <taxon>Ascomycota</taxon>
        <taxon>Pezizomycotina</taxon>
        <taxon>Orbiliomycetes</taxon>
        <taxon>Orbiliales</taxon>
        <taxon>Orbiliaceae</taxon>
        <taxon>Orbilia</taxon>
    </lineage>
</organism>
<dbReference type="InterPro" id="IPR035979">
    <property type="entry name" value="RBD_domain_sf"/>
</dbReference>
<evidence type="ECO:0000256" key="2">
    <source>
        <dbReference type="PROSITE-ProRule" id="PRU00176"/>
    </source>
</evidence>
<protein>
    <recommendedName>
        <fullName evidence="4">RRM domain-containing protein</fullName>
    </recommendedName>
</protein>
<name>A0AAV9UEH8_9PEZI</name>
<evidence type="ECO:0000313" key="5">
    <source>
        <dbReference type="EMBL" id="KAK6340547.1"/>
    </source>
</evidence>
<dbReference type="PANTHER" id="PTHR47640:SF11">
    <property type="entry name" value="RNA-BINDING PROTEIN 42"/>
    <property type="match status" value="1"/>
</dbReference>
<dbReference type="SMART" id="SM00360">
    <property type="entry name" value="RRM"/>
    <property type="match status" value="1"/>
</dbReference>
<accession>A0AAV9UEH8</accession>
<feature type="compositionally biased region" description="Pro residues" evidence="3">
    <location>
        <begin position="55"/>
        <end position="81"/>
    </location>
</feature>
<dbReference type="Gene3D" id="3.30.70.330">
    <property type="match status" value="1"/>
</dbReference>
<feature type="region of interest" description="Disordered" evidence="3">
    <location>
        <begin position="169"/>
        <end position="217"/>
    </location>
</feature>
<feature type="compositionally biased region" description="Gly residues" evidence="3">
    <location>
        <begin position="398"/>
        <end position="408"/>
    </location>
</feature>
<dbReference type="GO" id="GO:0003729">
    <property type="term" value="F:mRNA binding"/>
    <property type="evidence" value="ECO:0007669"/>
    <property type="project" value="InterPro"/>
</dbReference>
<comment type="caution">
    <text evidence="5">The sequence shown here is derived from an EMBL/GenBank/DDBJ whole genome shotgun (WGS) entry which is preliminary data.</text>
</comment>
<keyword evidence="6" id="KW-1185">Reference proteome</keyword>
<dbReference type="InterPro" id="IPR050825">
    <property type="entry name" value="RBM42_RBP45_47-like"/>
</dbReference>
<feature type="region of interest" description="Disordered" evidence="3">
    <location>
        <begin position="35"/>
        <end position="87"/>
    </location>
</feature>
<feature type="domain" description="RRM" evidence="4">
    <location>
        <begin position="301"/>
        <end position="379"/>
    </location>
</feature>
<dbReference type="InterPro" id="IPR034215">
    <property type="entry name" value="RBM42_RRM"/>
</dbReference>
<dbReference type="EMBL" id="JAVHNQ010000008">
    <property type="protein sequence ID" value="KAK6340547.1"/>
    <property type="molecule type" value="Genomic_DNA"/>
</dbReference>
<evidence type="ECO:0000313" key="6">
    <source>
        <dbReference type="Proteomes" id="UP001375240"/>
    </source>
</evidence>
<feature type="compositionally biased region" description="Polar residues" evidence="3">
    <location>
        <begin position="193"/>
        <end position="208"/>
    </location>
</feature>
<evidence type="ECO:0000259" key="4">
    <source>
        <dbReference type="PROSITE" id="PS50102"/>
    </source>
</evidence>
<dbReference type="InterPro" id="IPR012677">
    <property type="entry name" value="Nucleotide-bd_a/b_plait_sf"/>
</dbReference>
<gene>
    <name evidence="5" type="ORF">TWF696_008874</name>
</gene>
<feature type="region of interest" description="Disordered" evidence="3">
    <location>
        <begin position="119"/>
        <end position="155"/>
    </location>
</feature>
<dbReference type="CDD" id="cd12383">
    <property type="entry name" value="RRM_RBM42"/>
    <property type="match status" value="1"/>
</dbReference>
<dbReference type="AlphaFoldDB" id="A0AAV9UEH8"/>
<proteinExistence type="predicted"/>
<dbReference type="SUPFAM" id="SSF54928">
    <property type="entry name" value="RNA-binding domain, RBD"/>
    <property type="match status" value="1"/>
</dbReference>
<feature type="region of interest" description="Disordered" evidence="3">
    <location>
        <begin position="250"/>
        <end position="284"/>
    </location>
</feature>
<sequence length="433" mass="45548">MSLRPPFAKLQSNIVIITPRDILLVTSSPTRLSHLFTNTQRPTPVEDALKGMSAPLPPPPGQGSPPPKKGSGLPPRPPPSIHPSTHAFAGFRPRQVASSSHPVGAPPVYPGVPGVPGASSYGANGPPGQHPAHAPGYGYGAQQQPPQQTSYSAAPQTTYSAAPIANANPRYMSNQSQHPQSQYGQGNRGGHRNFQNRNANNGYTSHHNASGYPPLDPDMEAQIAEQQSIYDPARRAALAAAAVVNATTTSAGYDPNASLLPEGTGQTPAAQPPQKKATVVRSGGGQTWQDDTLLEWDPAHFRLFVGNLAGEVTDESLLKAFAIYPSVQKARVVRDKRTTKSRGFGFVAFQDGDDYFKAAREMQGKYIGSHPVLLRKATTEIRPTVIGNKKNKNNKTKGSGGGGGGGAGNAVLGKKDGGGVVKVKKEKGPKLLG</sequence>